<name>A0ACC1IRY3_9FUNG</name>
<evidence type="ECO:0000313" key="1">
    <source>
        <dbReference type="EMBL" id="KAJ1899772.1"/>
    </source>
</evidence>
<reference evidence="1" key="1">
    <citation type="submission" date="2022-07" db="EMBL/GenBank/DDBJ databases">
        <title>Phylogenomic reconstructions and comparative analyses of Kickxellomycotina fungi.</title>
        <authorList>
            <person name="Reynolds N.K."/>
            <person name="Stajich J.E."/>
            <person name="Barry K."/>
            <person name="Grigoriev I.V."/>
            <person name="Crous P."/>
            <person name="Smith M.E."/>
        </authorList>
    </citation>
    <scope>NUCLEOTIDE SEQUENCE</scope>
    <source>
        <strain evidence="1">Benny 63K</strain>
    </source>
</reference>
<gene>
    <name evidence="1" type="ORF">LPJ66_001894</name>
</gene>
<proteinExistence type="predicted"/>
<dbReference type="Proteomes" id="UP001150581">
    <property type="component" value="Unassembled WGS sequence"/>
</dbReference>
<protein>
    <submittedName>
        <fullName evidence="1">Uncharacterized protein</fullName>
    </submittedName>
</protein>
<accession>A0ACC1IRY3</accession>
<comment type="caution">
    <text evidence="1">The sequence shown here is derived from an EMBL/GenBank/DDBJ whole genome shotgun (WGS) entry which is preliminary data.</text>
</comment>
<sequence>MNGGTFVSNQKQYFGQQPNHYLLDSPCHQHAEFPEPSIGKERQQPQSQALSSYLDQQTLALQTIAAAALQESDRMYSSGIASSPSFHCSLQGEGIEAFAAGDSLDKRTNNTPTRAAMSSKISATAGTTNNSEHTRRHADSAVTSALRTATHSDNSSNSIGDNRRYEAGNHRGGSGSGVNGNAPNGGFTHNGGSLTTLKPHVSPADDHGRLSSGRQDNGGNDQSKKPSYSANNSYSGATDEAGTDDNGYDDIIGSYYDEYSPIVDGVKDAAAGAASRASPESQTKQKKPYGDMTPTPPAHPSSFLSAQPLSSPHYLHHQTTAALRSTYKSEPMIHAIKQQSAAEQSSESVSSSPHSTYSQTLENALFYSTTVDQIRDGDFSVTEDSSAAVIPRARPGKDDIRQRRARNVIASREVLSIVSTSTYISIPSERVVSGLSFELVPPVAPPGEVAVRAIQSEPSFRTGAQERRAGDKKIVTKRPSGQMGSGGSGSAVPLARFLPRQMSALASNGSVGSASSVERSVSNVRIAPSVGESKPQDSAPGAEAETETEVEADRPAYTSQPLLTPSNYDIINDDEDLDQEGVIYLRAIEVDDIAAPSEPISRNSVARNRAHSIAESDALGSDDGNEEKNKVSMHKEEQRIDNPQSVQSSSSSSKPKNRLSIASEFSTATGSSHISGHNTVRSLQRHRRNHNDYSKHVLSSQSKKVAMRLLMRAGFSRIAIRVARMGVSSKDTGVFENNEAMSSSMFEVDDSASGVDLDPNGLQGLKSERRKQIKKIDEHGFIKFEGDNERESEYAQQYEAWRAKNPEKAAQSALHLHPDSEGSWNELMNTFDSSTLRNSRKVKQLVQAGMPPRMRARIYYKLSGAAALEKSGEYARLVALEKIPIYDVIERDVSRCYPDHSMFADADGQGQRQLRRILRAYSQYNAEVGYCQGMGRLVGLFLIIGLSEERAFWVLAATIKEYVPNYYLSDLGGLRLHTAVFDSLLRERNPKLHAHLSEQGCDALMYVTPWFMTIFTLSLPWETALRVWDWFIYRGTKVLFRVALAITDLASNYLLAACPTIAEQLGFFLHIPPSLVAPDVLIGAAVRVKLTERHIERLTRAASASMGSALKN</sequence>
<keyword evidence="2" id="KW-1185">Reference proteome</keyword>
<evidence type="ECO:0000313" key="2">
    <source>
        <dbReference type="Proteomes" id="UP001150581"/>
    </source>
</evidence>
<dbReference type="EMBL" id="JANBPG010000126">
    <property type="protein sequence ID" value="KAJ1899772.1"/>
    <property type="molecule type" value="Genomic_DNA"/>
</dbReference>
<organism evidence="1 2">
    <name type="scientific">Kickxella alabastrina</name>
    <dbReference type="NCBI Taxonomy" id="61397"/>
    <lineage>
        <taxon>Eukaryota</taxon>
        <taxon>Fungi</taxon>
        <taxon>Fungi incertae sedis</taxon>
        <taxon>Zoopagomycota</taxon>
        <taxon>Kickxellomycotina</taxon>
        <taxon>Kickxellomycetes</taxon>
        <taxon>Kickxellales</taxon>
        <taxon>Kickxellaceae</taxon>
        <taxon>Kickxella</taxon>
    </lineage>
</organism>